<proteinExistence type="predicted"/>
<dbReference type="InterPro" id="IPR005828">
    <property type="entry name" value="MFS_sugar_transport-like"/>
</dbReference>
<feature type="transmembrane region" description="Helical" evidence="5">
    <location>
        <begin position="65"/>
        <end position="86"/>
    </location>
</feature>
<dbReference type="Ensembl" id="ENSCSAVT00000011680.1">
    <property type="protein sequence ID" value="ENSCSAVP00000011546.1"/>
    <property type="gene ID" value="ENSCSAVG00000006763.1"/>
</dbReference>
<dbReference type="PROSITE" id="PS50850">
    <property type="entry name" value="MFS"/>
    <property type="match status" value="1"/>
</dbReference>
<evidence type="ECO:0000256" key="5">
    <source>
        <dbReference type="SAM" id="Phobius"/>
    </source>
</evidence>
<keyword evidence="8" id="KW-1185">Reference proteome</keyword>
<dbReference type="HOGENOM" id="CLU_001265_33_5_1"/>
<feature type="transmembrane region" description="Helical" evidence="5">
    <location>
        <begin position="242"/>
        <end position="262"/>
    </location>
</feature>
<feature type="domain" description="Major facilitator superfamily (MFS) profile" evidence="6">
    <location>
        <begin position="1"/>
        <end position="374"/>
    </location>
</feature>
<protein>
    <recommendedName>
        <fullName evidence="6">Major facilitator superfamily (MFS) profile domain-containing protein</fullName>
    </recommendedName>
</protein>
<dbReference type="InterPro" id="IPR020846">
    <property type="entry name" value="MFS_dom"/>
</dbReference>
<feature type="transmembrane region" description="Helical" evidence="5">
    <location>
        <begin position="12"/>
        <end position="33"/>
    </location>
</feature>
<dbReference type="SUPFAM" id="SSF103473">
    <property type="entry name" value="MFS general substrate transporter"/>
    <property type="match status" value="1"/>
</dbReference>
<dbReference type="OMA" id="CERSWIQ"/>
<comment type="subcellular location">
    <subcellularLocation>
        <location evidence="1">Membrane</location>
        <topology evidence="1">Multi-pass membrane protein</topology>
    </subcellularLocation>
</comment>
<dbReference type="InParanoid" id="H2Z1T4"/>
<dbReference type="Gene3D" id="1.20.1250.20">
    <property type="entry name" value="MFS general substrate transporter like domains"/>
    <property type="match status" value="1"/>
</dbReference>
<reference evidence="7" key="2">
    <citation type="submission" date="2025-08" db="UniProtKB">
        <authorList>
            <consortium name="Ensembl"/>
        </authorList>
    </citation>
    <scope>IDENTIFICATION</scope>
</reference>
<dbReference type="InterPro" id="IPR036259">
    <property type="entry name" value="MFS_trans_sf"/>
</dbReference>
<feature type="transmembrane region" description="Helical" evidence="5">
    <location>
        <begin position="213"/>
        <end position="230"/>
    </location>
</feature>
<dbReference type="STRING" id="51511.ENSCSAVP00000011546"/>
<reference evidence="8" key="1">
    <citation type="submission" date="2003-08" db="EMBL/GenBank/DDBJ databases">
        <authorList>
            <person name="Birren B."/>
            <person name="Nusbaum C."/>
            <person name="Abebe A."/>
            <person name="Abouelleil A."/>
            <person name="Adekoya E."/>
            <person name="Ait-zahra M."/>
            <person name="Allen N."/>
            <person name="Allen T."/>
            <person name="An P."/>
            <person name="Anderson M."/>
            <person name="Anderson S."/>
            <person name="Arachchi H."/>
            <person name="Armbruster J."/>
            <person name="Bachantsang P."/>
            <person name="Baldwin J."/>
            <person name="Barry A."/>
            <person name="Bayul T."/>
            <person name="Blitshsteyn B."/>
            <person name="Bloom T."/>
            <person name="Blye J."/>
            <person name="Boguslavskiy L."/>
            <person name="Borowsky M."/>
            <person name="Boukhgalter B."/>
            <person name="Brunache A."/>
            <person name="Butler J."/>
            <person name="Calixte N."/>
            <person name="Calvo S."/>
            <person name="Camarata J."/>
            <person name="Campo K."/>
            <person name="Chang J."/>
            <person name="Cheshatsang Y."/>
            <person name="Citroen M."/>
            <person name="Collymore A."/>
            <person name="Considine T."/>
            <person name="Cook A."/>
            <person name="Cooke P."/>
            <person name="Corum B."/>
            <person name="Cuomo C."/>
            <person name="David R."/>
            <person name="Dawoe T."/>
            <person name="Degray S."/>
            <person name="Dodge S."/>
            <person name="Dooley K."/>
            <person name="Dorje P."/>
            <person name="Dorjee K."/>
            <person name="Dorris L."/>
            <person name="Duffey N."/>
            <person name="Dupes A."/>
            <person name="Elkins T."/>
            <person name="Engels R."/>
            <person name="Erickson J."/>
            <person name="Farina A."/>
            <person name="Faro S."/>
            <person name="Ferreira P."/>
            <person name="Fischer H."/>
            <person name="Fitzgerald M."/>
            <person name="Foley K."/>
            <person name="Gage D."/>
            <person name="Galagan J."/>
            <person name="Gearin G."/>
            <person name="Gnerre S."/>
            <person name="Gnirke A."/>
            <person name="Goyette A."/>
            <person name="Graham J."/>
            <person name="Grandbois E."/>
            <person name="Gyaltsen K."/>
            <person name="Hafez N."/>
            <person name="Hagopian D."/>
            <person name="Hagos B."/>
            <person name="Hall J."/>
            <person name="Hatcher B."/>
            <person name="Heller A."/>
            <person name="Higgins H."/>
            <person name="Honan T."/>
            <person name="Horn A."/>
            <person name="Houde N."/>
            <person name="Hughes L."/>
            <person name="Hulme W."/>
            <person name="Husby E."/>
            <person name="Iliev I."/>
            <person name="Jaffe D."/>
            <person name="Jones C."/>
            <person name="Kamal M."/>
            <person name="Kamat A."/>
            <person name="Kamvysselis M."/>
            <person name="Karlsson E."/>
            <person name="Kells C."/>
            <person name="Kieu A."/>
            <person name="Kisner P."/>
            <person name="Kodira C."/>
            <person name="Kulbokas E."/>
            <person name="Labutti K."/>
            <person name="Lama D."/>
            <person name="Landers T."/>
            <person name="Leger J."/>
            <person name="Levine S."/>
            <person name="Lewis D."/>
            <person name="Lewis T."/>
            <person name="Lindblad-toh K."/>
            <person name="Liu X."/>
            <person name="Lokyitsang T."/>
            <person name="Lokyitsang Y."/>
            <person name="Lucien O."/>
            <person name="Lui A."/>
            <person name="Ma L.J."/>
            <person name="Mabbitt R."/>
            <person name="Macdonald J."/>
            <person name="Maclean C."/>
            <person name="Major J."/>
            <person name="Manning J."/>
            <person name="Marabella R."/>
            <person name="Maru K."/>
            <person name="Matthews C."/>
            <person name="Mauceli E."/>
            <person name="Mccarthy M."/>
            <person name="Mcdonough S."/>
            <person name="Mcghee T."/>
            <person name="Meldrim J."/>
            <person name="Meneus L."/>
            <person name="Mesirov J."/>
            <person name="Mihalev A."/>
            <person name="Mihova T."/>
            <person name="Mikkelsen T."/>
            <person name="Mlenga V."/>
            <person name="Moru K."/>
            <person name="Mozes J."/>
            <person name="Mulrain L."/>
            <person name="Munson G."/>
            <person name="Naylor J."/>
            <person name="Newes C."/>
            <person name="Nguyen C."/>
            <person name="Nguyen N."/>
            <person name="Nguyen T."/>
            <person name="Nicol R."/>
            <person name="Nielsen C."/>
            <person name="Nizzari M."/>
            <person name="Norbu C."/>
            <person name="Norbu N."/>
            <person name="O'donnell P."/>
            <person name="Okoawo O."/>
            <person name="O'leary S."/>
            <person name="Omotosho B."/>
            <person name="O'neill K."/>
            <person name="Osman S."/>
            <person name="Parker S."/>
            <person name="Perrin D."/>
            <person name="Phunkhang P."/>
            <person name="Piqani B."/>
            <person name="Purcell S."/>
            <person name="Rachupka T."/>
            <person name="Ramasamy U."/>
            <person name="Rameau R."/>
            <person name="Ray V."/>
            <person name="Raymond C."/>
            <person name="Retta R."/>
            <person name="Richardson S."/>
            <person name="Rise C."/>
            <person name="Rodriguez J."/>
            <person name="Rogers J."/>
            <person name="Rogov P."/>
            <person name="Rutman M."/>
            <person name="Schupbach R."/>
            <person name="Seaman C."/>
            <person name="Settipalli S."/>
            <person name="Sharpe T."/>
            <person name="Sheridan J."/>
            <person name="Sherpa N."/>
            <person name="Shi J."/>
            <person name="Smirnov S."/>
            <person name="Smith C."/>
            <person name="Sougnez C."/>
            <person name="Spencer B."/>
            <person name="Stalker J."/>
            <person name="Stange-thomann N."/>
            <person name="Stavropoulos S."/>
            <person name="Stetson K."/>
            <person name="Stone C."/>
            <person name="Stone S."/>
            <person name="Stubbs M."/>
            <person name="Talamas J."/>
            <person name="Tchuinga P."/>
            <person name="Tenzing P."/>
            <person name="Tesfaye S."/>
            <person name="Theodore J."/>
            <person name="Thoulutsang Y."/>
            <person name="Topham K."/>
            <person name="Towey S."/>
            <person name="Tsamla T."/>
            <person name="Tsomo N."/>
            <person name="Vallee D."/>
            <person name="Vassiliev H."/>
            <person name="Venkataraman V."/>
            <person name="Vinson J."/>
            <person name="Vo A."/>
            <person name="Wade C."/>
            <person name="Wang S."/>
            <person name="Wangchuk T."/>
            <person name="Wangdi T."/>
            <person name="Whittaker C."/>
            <person name="Wilkinson J."/>
            <person name="Wu Y."/>
            <person name="Wyman D."/>
            <person name="Yadav S."/>
            <person name="Yang S."/>
            <person name="Yang X."/>
            <person name="Yeager S."/>
            <person name="Yee E."/>
            <person name="Young G."/>
            <person name="Zainoun J."/>
            <person name="Zembeck L."/>
            <person name="Zimmer A."/>
            <person name="Zody M."/>
            <person name="Lander E."/>
        </authorList>
    </citation>
    <scope>NUCLEOTIDE SEQUENCE [LARGE SCALE GENOMIC DNA]</scope>
</reference>
<feature type="transmembrane region" description="Helical" evidence="5">
    <location>
        <begin position="293"/>
        <end position="310"/>
    </location>
</feature>
<dbReference type="GO" id="GO:0016020">
    <property type="term" value="C:membrane"/>
    <property type="evidence" value="ECO:0007669"/>
    <property type="project" value="UniProtKB-SubCell"/>
</dbReference>
<sequence>FELVCERSWIQPMLISLYFIGKMTGALVGGVFSDKFGRKPTFLIFNALQFIVTIAMSFVSDVTTYALALFISGGTSLVNFMAANVLGLELVAPQYRSLVYFFIDAGYSIGYMILPLFAYFLRDWRWFLRATGLIGILYVPYYWLIDESPQWLTSVGNNKKARRIREKMAKFNGDQNLSNVKNVDKPDGDPDQGRLVVFLYITKFQTVKRNFTYFYRIMVCMSYYVIALNANNMGGNRFLNMFYGGLTELAASIIFFMSVDVLGRRNSYSVVMSMAAVSIAVTPFLVLSIMTTMFSKLALSVAFAVIYTYSGELFPTTIRHSILAVLSSMGRVGSMVSPFVIHAGVSGDTITPSLITATLIALSAAAVMLLPETRNKTLPQTAQQATAMK</sequence>
<evidence type="ECO:0000313" key="7">
    <source>
        <dbReference type="Ensembl" id="ENSCSAVP00000011546.1"/>
    </source>
</evidence>
<dbReference type="PANTHER" id="PTHR24064">
    <property type="entry name" value="SOLUTE CARRIER FAMILY 22 MEMBER"/>
    <property type="match status" value="1"/>
</dbReference>
<evidence type="ECO:0000256" key="2">
    <source>
        <dbReference type="ARBA" id="ARBA00022692"/>
    </source>
</evidence>
<dbReference type="AlphaFoldDB" id="H2Z1T4"/>
<dbReference type="Proteomes" id="UP000007875">
    <property type="component" value="Unassembled WGS sequence"/>
</dbReference>
<keyword evidence="3 5" id="KW-1133">Transmembrane helix</keyword>
<evidence type="ECO:0000256" key="3">
    <source>
        <dbReference type="ARBA" id="ARBA00022989"/>
    </source>
</evidence>
<keyword evidence="2 5" id="KW-0812">Transmembrane</keyword>
<organism evidence="7 8">
    <name type="scientific">Ciona savignyi</name>
    <name type="common">Pacific transparent sea squirt</name>
    <dbReference type="NCBI Taxonomy" id="51511"/>
    <lineage>
        <taxon>Eukaryota</taxon>
        <taxon>Metazoa</taxon>
        <taxon>Chordata</taxon>
        <taxon>Tunicata</taxon>
        <taxon>Ascidiacea</taxon>
        <taxon>Phlebobranchia</taxon>
        <taxon>Cionidae</taxon>
        <taxon>Ciona</taxon>
    </lineage>
</organism>
<feature type="transmembrane region" description="Helical" evidence="5">
    <location>
        <begin position="126"/>
        <end position="144"/>
    </location>
</feature>
<accession>H2Z1T4</accession>
<name>H2Z1T4_CIOSA</name>
<evidence type="ECO:0000259" key="6">
    <source>
        <dbReference type="PROSITE" id="PS50850"/>
    </source>
</evidence>
<dbReference type="Pfam" id="PF00083">
    <property type="entry name" value="Sugar_tr"/>
    <property type="match status" value="1"/>
</dbReference>
<reference evidence="7" key="3">
    <citation type="submission" date="2025-09" db="UniProtKB">
        <authorList>
            <consortium name="Ensembl"/>
        </authorList>
    </citation>
    <scope>IDENTIFICATION</scope>
</reference>
<evidence type="ECO:0000256" key="1">
    <source>
        <dbReference type="ARBA" id="ARBA00004141"/>
    </source>
</evidence>
<dbReference type="GO" id="GO:0022857">
    <property type="term" value="F:transmembrane transporter activity"/>
    <property type="evidence" value="ECO:0007669"/>
    <property type="project" value="InterPro"/>
</dbReference>
<evidence type="ECO:0000256" key="4">
    <source>
        <dbReference type="ARBA" id="ARBA00023136"/>
    </source>
</evidence>
<keyword evidence="4 5" id="KW-0472">Membrane</keyword>
<feature type="transmembrane region" description="Helical" evidence="5">
    <location>
        <begin position="98"/>
        <end position="120"/>
    </location>
</feature>
<dbReference type="GeneTree" id="ENSGT00940000162538"/>
<feature type="transmembrane region" description="Helical" evidence="5">
    <location>
        <begin position="350"/>
        <end position="370"/>
    </location>
</feature>
<evidence type="ECO:0000313" key="8">
    <source>
        <dbReference type="Proteomes" id="UP000007875"/>
    </source>
</evidence>
<feature type="transmembrane region" description="Helical" evidence="5">
    <location>
        <begin position="40"/>
        <end position="59"/>
    </location>
</feature>
<dbReference type="eggNOG" id="KOG0255">
    <property type="taxonomic scope" value="Eukaryota"/>
</dbReference>
<feature type="transmembrane region" description="Helical" evidence="5">
    <location>
        <begin position="269"/>
        <end position="287"/>
    </location>
</feature>